<reference evidence="1" key="1">
    <citation type="journal article" date="2020" name="Stud. Mycol.">
        <title>101 Dothideomycetes genomes: a test case for predicting lifestyles and emergence of pathogens.</title>
        <authorList>
            <person name="Haridas S."/>
            <person name="Albert R."/>
            <person name="Binder M."/>
            <person name="Bloem J."/>
            <person name="Labutti K."/>
            <person name="Salamov A."/>
            <person name="Andreopoulos B."/>
            <person name="Baker S."/>
            <person name="Barry K."/>
            <person name="Bills G."/>
            <person name="Bluhm B."/>
            <person name="Cannon C."/>
            <person name="Castanera R."/>
            <person name="Culley D."/>
            <person name="Daum C."/>
            <person name="Ezra D."/>
            <person name="Gonzalez J."/>
            <person name="Henrissat B."/>
            <person name="Kuo A."/>
            <person name="Liang C."/>
            <person name="Lipzen A."/>
            <person name="Lutzoni F."/>
            <person name="Magnuson J."/>
            <person name="Mondo S."/>
            <person name="Nolan M."/>
            <person name="Ohm R."/>
            <person name="Pangilinan J."/>
            <person name="Park H.-J."/>
            <person name="Ramirez L."/>
            <person name="Alfaro M."/>
            <person name="Sun H."/>
            <person name="Tritt A."/>
            <person name="Yoshinaga Y."/>
            <person name="Zwiers L.-H."/>
            <person name="Turgeon B."/>
            <person name="Goodwin S."/>
            <person name="Spatafora J."/>
            <person name="Crous P."/>
            <person name="Grigoriev I."/>
        </authorList>
    </citation>
    <scope>NUCLEOTIDE SEQUENCE</scope>
    <source>
        <strain evidence="1">CBS 675.92</strain>
    </source>
</reference>
<evidence type="ECO:0000313" key="1">
    <source>
        <dbReference type="EMBL" id="KAF1962097.1"/>
    </source>
</evidence>
<protein>
    <submittedName>
        <fullName evidence="1">Uncharacterized protein</fullName>
    </submittedName>
</protein>
<dbReference type="EMBL" id="ML976979">
    <property type="protein sequence ID" value="KAF1962097.1"/>
    <property type="molecule type" value="Genomic_DNA"/>
</dbReference>
<dbReference type="Proteomes" id="UP000800035">
    <property type="component" value="Unassembled WGS sequence"/>
</dbReference>
<dbReference type="OrthoDB" id="3478523at2759"/>
<evidence type="ECO:0000313" key="2">
    <source>
        <dbReference type="Proteomes" id="UP000800035"/>
    </source>
</evidence>
<dbReference type="AlphaFoldDB" id="A0A6A5ULZ4"/>
<proteinExistence type="predicted"/>
<gene>
    <name evidence="1" type="ORF">CC80DRAFT_531078</name>
</gene>
<name>A0A6A5ULZ4_9PLEO</name>
<accession>A0A6A5ULZ4</accession>
<organism evidence="1 2">
    <name type="scientific">Byssothecium circinans</name>
    <dbReference type="NCBI Taxonomy" id="147558"/>
    <lineage>
        <taxon>Eukaryota</taxon>
        <taxon>Fungi</taxon>
        <taxon>Dikarya</taxon>
        <taxon>Ascomycota</taxon>
        <taxon>Pezizomycotina</taxon>
        <taxon>Dothideomycetes</taxon>
        <taxon>Pleosporomycetidae</taxon>
        <taxon>Pleosporales</taxon>
        <taxon>Massarineae</taxon>
        <taxon>Massarinaceae</taxon>
        <taxon>Byssothecium</taxon>
    </lineage>
</organism>
<sequence length="446" mass="52109">MMNNPQCILPPTRRFQRIAADLEKLPCELHEDVLVELEFESIIRLSKYAGPRLTWSIENSPSAWGKFFRGGYAAELRKFLLVTDQIKALCLKPPKEKREKRPVFDSKAWSFLYYRNADWASPERRTYVFDEQHSFWTRKCFWYGNWAGNTAIPLATQNRLVDFDIVAQHWRTELLKIVSKATQRSFKHHYDVFIAPWITKLEDVHGTLRVSVLRRTSDLMLSIDNLATFIDVYQDLRRMRAAALAGELRRLADLYDAHPYRLKMPFAPQSPRKNEKHVPNHMRYQADLLVKQPSSTPWIHGARAHYAFAYPFPCLVPYNCCISLFDAVLHKHDLSEPIFSPDIAGKCKFLVKEKPEWVEMVIKIVPECEIPIPQGDYDKAKPFRKRQFEEGRSTAYVPHEAVHLEWLEVFMVVVAWMEKEFPDLSTEAKGQNDSYDTLLMEKLGIS</sequence>
<keyword evidence="2" id="KW-1185">Reference proteome</keyword>